<dbReference type="GO" id="GO:0016829">
    <property type="term" value="F:lyase activity"/>
    <property type="evidence" value="ECO:0007669"/>
    <property type="project" value="UniProtKB-KW"/>
</dbReference>
<sequence length="389" mass="42076">MFLNSARIYAFESGGIRPVILRLETDEGIVGLGEAAVAYGVGASAATAMLKELAARFLTGRIDPFRIEAITASIRDFSFWAKGGGPILNAALSAIEQALVDIKARSLNVPAYDLLGGRLRDDLRAYANGWYFGCASDAELPAAAEKAVADGYDGLKFYPFATILPDGRLRHPALRGAADRDLVRRGIARVAAVRDAVGPDVELMLDLSAGLTPSDTIRFCRAIEPYEIAFVEEPTEPDDLGALQLISRSISQPIAVGERLYGRQGFRDLLESRSVAIIQPDLGNTGGIWEGRKIAAMAEAYGLKVQPHICASSLSTAIGAHFSAAIPNFYVQEHFPYWDRTLGHVEVLKNPLETRVANGRIPIDDAPGYGVLLDEERLSDFVFAEIGLR</sequence>
<gene>
    <name evidence="3" type="ORF">GTK09_04290</name>
</gene>
<dbReference type="Proteomes" id="UP000469011">
    <property type="component" value="Unassembled WGS sequence"/>
</dbReference>
<dbReference type="Pfam" id="PF02746">
    <property type="entry name" value="MR_MLE_N"/>
    <property type="match status" value="1"/>
</dbReference>
<name>A0A6N9T3T4_9HYPH</name>
<evidence type="ECO:0000313" key="3">
    <source>
        <dbReference type="EMBL" id="NDW03638.1"/>
    </source>
</evidence>
<dbReference type="SUPFAM" id="SSF54826">
    <property type="entry name" value="Enolase N-terminal domain-like"/>
    <property type="match status" value="1"/>
</dbReference>
<dbReference type="InterPro" id="IPR034593">
    <property type="entry name" value="DgoD-like"/>
</dbReference>
<comment type="caution">
    <text evidence="3">The sequence shown here is derived from an EMBL/GenBank/DDBJ whole genome shotgun (WGS) entry which is preliminary data.</text>
</comment>
<dbReference type="InterPro" id="IPR029017">
    <property type="entry name" value="Enolase-like_N"/>
</dbReference>
<dbReference type="InterPro" id="IPR036849">
    <property type="entry name" value="Enolase-like_C_sf"/>
</dbReference>
<dbReference type="SMART" id="SM00922">
    <property type="entry name" value="MR_MLE"/>
    <property type="match status" value="1"/>
</dbReference>
<keyword evidence="1" id="KW-0456">Lyase</keyword>
<organism evidence="3 4">
    <name type="scientific">Jiella pacifica</name>
    <dbReference type="NCBI Taxonomy" id="2696469"/>
    <lineage>
        <taxon>Bacteria</taxon>
        <taxon>Pseudomonadati</taxon>
        <taxon>Pseudomonadota</taxon>
        <taxon>Alphaproteobacteria</taxon>
        <taxon>Hyphomicrobiales</taxon>
        <taxon>Aurantimonadaceae</taxon>
        <taxon>Jiella</taxon>
    </lineage>
</organism>
<dbReference type="Pfam" id="PF13378">
    <property type="entry name" value="MR_MLE_C"/>
    <property type="match status" value="1"/>
</dbReference>
<dbReference type="InterPro" id="IPR013342">
    <property type="entry name" value="Mandelate_racemase_C"/>
</dbReference>
<dbReference type="SFLD" id="SFLDG00179">
    <property type="entry name" value="mandelate_racemase"/>
    <property type="match status" value="1"/>
</dbReference>
<accession>A0A6N9T3T4</accession>
<dbReference type="SUPFAM" id="SSF51604">
    <property type="entry name" value="Enolase C-terminal domain-like"/>
    <property type="match status" value="1"/>
</dbReference>
<dbReference type="RefSeq" id="WP_163461246.1">
    <property type="nucleotide sequence ID" value="NZ_JAAAMG010000002.1"/>
</dbReference>
<dbReference type="PANTHER" id="PTHR48080:SF2">
    <property type="entry name" value="D-GALACTONATE DEHYDRATASE"/>
    <property type="match status" value="1"/>
</dbReference>
<evidence type="ECO:0000259" key="2">
    <source>
        <dbReference type="SMART" id="SM00922"/>
    </source>
</evidence>
<keyword evidence="4" id="KW-1185">Reference proteome</keyword>
<dbReference type="SFLD" id="SFLDS00001">
    <property type="entry name" value="Enolase"/>
    <property type="match status" value="1"/>
</dbReference>
<dbReference type="InterPro" id="IPR029065">
    <property type="entry name" value="Enolase_C-like"/>
</dbReference>
<reference evidence="3 4" key="1">
    <citation type="submission" date="2020-01" db="EMBL/GenBank/DDBJ databases">
        <title>Jiella pacifica sp. nov.</title>
        <authorList>
            <person name="Xue Z."/>
            <person name="Zhu S."/>
            <person name="Chen J."/>
            <person name="Yang J."/>
        </authorList>
    </citation>
    <scope>NUCLEOTIDE SEQUENCE [LARGE SCALE GENOMIC DNA]</scope>
    <source>
        <strain evidence="3 4">40Bstr34</strain>
    </source>
</reference>
<dbReference type="AlphaFoldDB" id="A0A6N9T3T4"/>
<dbReference type="Gene3D" id="3.20.20.120">
    <property type="entry name" value="Enolase-like C-terminal domain"/>
    <property type="match status" value="1"/>
</dbReference>
<dbReference type="InterPro" id="IPR013341">
    <property type="entry name" value="Mandelate_racemase_N_dom"/>
</dbReference>
<protein>
    <submittedName>
        <fullName evidence="3">Mandelate racemase/muconate lactonizing enzyme family protein</fullName>
    </submittedName>
</protein>
<feature type="domain" description="Mandelate racemase/muconate lactonizing enzyme C-terminal" evidence="2">
    <location>
        <begin position="137"/>
        <end position="253"/>
    </location>
</feature>
<proteinExistence type="predicted"/>
<dbReference type="PANTHER" id="PTHR48080">
    <property type="entry name" value="D-GALACTONATE DEHYDRATASE-RELATED"/>
    <property type="match status" value="1"/>
</dbReference>
<dbReference type="EMBL" id="JAAAMG010000002">
    <property type="protein sequence ID" value="NDW03638.1"/>
    <property type="molecule type" value="Genomic_DNA"/>
</dbReference>
<dbReference type="CDD" id="cd03316">
    <property type="entry name" value="MR_like"/>
    <property type="match status" value="1"/>
</dbReference>
<evidence type="ECO:0000313" key="4">
    <source>
        <dbReference type="Proteomes" id="UP000469011"/>
    </source>
</evidence>
<evidence type="ECO:0000256" key="1">
    <source>
        <dbReference type="ARBA" id="ARBA00023239"/>
    </source>
</evidence>
<dbReference type="Gene3D" id="3.30.390.10">
    <property type="entry name" value="Enolase-like, N-terminal domain"/>
    <property type="match status" value="1"/>
</dbReference>